<accession>A0ABX2RKP2</accession>
<dbReference type="SUPFAM" id="SSF51197">
    <property type="entry name" value="Clavaminate synthase-like"/>
    <property type="match status" value="1"/>
</dbReference>
<dbReference type="Proteomes" id="UP000631553">
    <property type="component" value="Unassembled WGS sequence"/>
</dbReference>
<evidence type="ECO:0000313" key="1">
    <source>
        <dbReference type="EMBL" id="NYF55889.1"/>
    </source>
</evidence>
<reference evidence="1 2" key="1">
    <citation type="submission" date="2020-07" db="EMBL/GenBank/DDBJ databases">
        <title>Sequencing the genomes of 1000 actinobacteria strains.</title>
        <authorList>
            <person name="Klenk H.-P."/>
        </authorList>
    </citation>
    <scope>NUCLEOTIDE SEQUENCE [LARGE SCALE GENOMIC DNA]</scope>
    <source>
        <strain evidence="1 2">DSM 43814</strain>
    </source>
</reference>
<dbReference type="Gene3D" id="2.60.120.620">
    <property type="entry name" value="q2cbj1_9rhob like domain"/>
    <property type="match status" value="1"/>
</dbReference>
<evidence type="ECO:0008006" key="3">
    <source>
        <dbReference type="Google" id="ProtNLM"/>
    </source>
</evidence>
<gene>
    <name evidence="1" type="ORF">HDA35_001720</name>
</gene>
<keyword evidence="2" id="KW-1185">Reference proteome</keyword>
<organism evidence="1 2">
    <name type="scientific">Micromonospora purpureochromogenes</name>
    <dbReference type="NCBI Taxonomy" id="47872"/>
    <lineage>
        <taxon>Bacteria</taxon>
        <taxon>Bacillati</taxon>
        <taxon>Actinomycetota</taxon>
        <taxon>Actinomycetes</taxon>
        <taxon>Micromonosporales</taxon>
        <taxon>Micromonosporaceae</taxon>
        <taxon>Micromonospora</taxon>
    </lineage>
</organism>
<sequence>MDAALVQRFVEDGFVKLDQAVPRDVIDACVDLLWAETGADPDDPSTWSQPVVWVGGMSQEPFVQAVNAPVLRDAFDALVGPGRWAARDSIGSFPLRFPHPVEPPDAGWHIEGSYEVSGTAGYWTNIHSRARVLLMLFLFTEVDEGDAPTRIRVGSHWDVPPVLLPYGDRGEHGNRLSPQVDAASAHRPLALATGGPGDVYVCHPFLVHAAQPNHGRRPRFLGQPGLPPPPAFEHRPFDLTVADNDPSPVGRAIRDALAGEGAGLPASI</sequence>
<dbReference type="EMBL" id="JACCCQ010000001">
    <property type="protein sequence ID" value="NYF55889.1"/>
    <property type="molecule type" value="Genomic_DNA"/>
</dbReference>
<name>A0ABX2RKP2_9ACTN</name>
<evidence type="ECO:0000313" key="2">
    <source>
        <dbReference type="Proteomes" id="UP000631553"/>
    </source>
</evidence>
<proteinExistence type="predicted"/>
<protein>
    <recommendedName>
        <fullName evidence="3">Phytanoyl-CoA dioxygenase (PhyH)</fullName>
    </recommendedName>
</protein>
<dbReference type="RefSeq" id="WP_179802314.1">
    <property type="nucleotide sequence ID" value="NZ_JACCCQ010000001.1"/>
</dbReference>
<comment type="caution">
    <text evidence="1">The sequence shown here is derived from an EMBL/GenBank/DDBJ whole genome shotgun (WGS) entry which is preliminary data.</text>
</comment>